<evidence type="ECO:0000313" key="12">
    <source>
        <dbReference type="EMBL" id="EKG10888.1"/>
    </source>
</evidence>
<dbReference type="PANTHER" id="PTHR14094:SF9">
    <property type="entry name" value="SIGNAL RECOGNITION PARTICLE SUBUNIT SRP72"/>
    <property type="match status" value="1"/>
</dbReference>
<evidence type="ECO:0000256" key="8">
    <source>
        <dbReference type="ARBA" id="ARBA00023274"/>
    </source>
</evidence>
<dbReference type="GO" id="GO:0006614">
    <property type="term" value="P:SRP-dependent cotranslational protein targeting to membrane"/>
    <property type="evidence" value="ECO:0007669"/>
    <property type="project" value="UniProtKB-UniRule"/>
</dbReference>
<dbReference type="GO" id="GO:0005783">
    <property type="term" value="C:endoplasmic reticulum"/>
    <property type="evidence" value="ECO:0007669"/>
    <property type="project" value="UniProtKB-SubCell"/>
</dbReference>
<dbReference type="PANTHER" id="PTHR14094">
    <property type="entry name" value="SIGNAL RECOGNITION PARTICLE 72"/>
    <property type="match status" value="1"/>
</dbReference>
<evidence type="ECO:0000256" key="7">
    <source>
        <dbReference type="ARBA" id="ARBA00023135"/>
    </source>
</evidence>
<reference evidence="12 13" key="1">
    <citation type="journal article" date="2012" name="BMC Genomics">
        <title>Tools to kill: Genome of one of the most destructive plant pathogenic fungi Macrophomina phaseolina.</title>
        <authorList>
            <person name="Islam M.S."/>
            <person name="Haque M.S."/>
            <person name="Islam M.M."/>
            <person name="Emdad E.M."/>
            <person name="Halim A."/>
            <person name="Hossen Q.M.M."/>
            <person name="Hossain M.Z."/>
            <person name="Ahmed B."/>
            <person name="Rahim S."/>
            <person name="Rahman M.S."/>
            <person name="Alam M.M."/>
            <person name="Hou S."/>
            <person name="Wan X."/>
            <person name="Saito J.A."/>
            <person name="Alam M."/>
        </authorList>
    </citation>
    <scope>NUCLEOTIDE SEQUENCE [LARGE SCALE GENOMIC DNA]</scope>
    <source>
        <strain evidence="12 13">MS6</strain>
    </source>
</reference>
<evidence type="ECO:0000256" key="2">
    <source>
        <dbReference type="ARBA" id="ARBA00004496"/>
    </source>
</evidence>
<feature type="compositionally biased region" description="Low complexity" evidence="10">
    <location>
        <begin position="562"/>
        <end position="577"/>
    </location>
</feature>
<keyword evidence="7 9" id="KW-0733">Signal recognition particle</keyword>
<evidence type="ECO:0000256" key="1">
    <source>
        <dbReference type="ARBA" id="ARBA00004240"/>
    </source>
</evidence>
<dbReference type="InterPro" id="IPR026270">
    <property type="entry name" value="SRP72"/>
</dbReference>
<dbReference type="VEuPathDB" id="FungiDB:MPH_11890"/>
<dbReference type="GO" id="GO:0005786">
    <property type="term" value="C:signal recognition particle, endoplasmic reticulum targeting"/>
    <property type="evidence" value="ECO:0007669"/>
    <property type="project" value="UniProtKB-UniRule"/>
</dbReference>
<dbReference type="FunFam" id="1.25.40.10:FF:000512">
    <property type="entry name" value="Signal recognition particle subunit SRP72"/>
    <property type="match status" value="1"/>
</dbReference>
<dbReference type="EMBL" id="AHHD01000500">
    <property type="protein sequence ID" value="EKG10888.1"/>
    <property type="molecule type" value="Genomic_DNA"/>
</dbReference>
<evidence type="ECO:0000256" key="4">
    <source>
        <dbReference type="ARBA" id="ARBA00018350"/>
    </source>
</evidence>
<evidence type="ECO:0000256" key="3">
    <source>
        <dbReference type="ARBA" id="ARBA00007676"/>
    </source>
</evidence>
<evidence type="ECO:0000256" key="9">
    <source>
        <dbReference type="PIRNR" id="PIRNR038922"/>
    </source>
</evidence>
<evidence type="ECO:0000256" key="6">
    <source>
        <dbReference type="ARBA" id="ARBA00022824"/>
    </source>
</evidence>
<dbReference type="AlphaFoldDB" id="K2R8Z0"/>
<dbReference type="GO" id="GO:0008312">
    <property type="term" value="F:7S RNA binding"/>
    <property type="evidence" value="ECO:0007669"/>
    <property type="project" value="InterPro"/>
</dbReference>
<feature type="compositionally biased region" description="Basic residues" evidence="10">
    <location>
        <begin position="622"/>
        <end position="631"/>
    </location>
</feature>
<comment type="caution">
    <text evidence="12">The sequence shown here is derived from an EMBL/GenBank/DDBJ whole genome shotgun (WGS) entry which is preliminary data.</text>
</comment>
<feature type="region of interest" description="Disordered" evidence="10">
    <location>
        <begin position="561"/>
        <end position="668"/>
    </location>
</feature>
<dbReference type="InterPro" id="IPR013699">
    <property type="entry name" value="Signal_recog_part_SRP72_RNA-bd"/>
</dbReference>
<dbReference type="Proteomes" id="UP000007129">
    <property type="component" value="Unassembled WGS sequence"/>
</dbReference>
<dbReference type="InterPro" id="IPR031545">
    <property type="entry name" value="SRP72_TPR-like"/>
</dbReference>
<evidence type="ECO:0000313" key="13">
    <source>
        <dbReference type="Proteomes" id="UP000007129"/>
    </source>
</evidence>
<dbReference type="Pfam" id="PF08492">
    <property type="entry name" value="SRP72"/>
    <property type="match status" value="1"/>
</dbReference>
<evidence type="ECO:0000256" key="10">
    <source>
        <dbReference type="SAM" id="MobiDB-lite"/>
    </source>
</evidence>
<dbReference type="STRING" id="1126212.K2R8Z0"/>
<evidence type="ECO:0000256" key="5">
    <source>
        <dbReference type="ARBA" id="ARBA00022490"/>
    </source>
</evidence>
<dbReference type="FunCoup" id="K2R8Z0">
    <property type="interactions" value="886"/>
</dbReference>
<dbReference type="Pfam" id="PF17004">
    <property type="entry name" value="SRP_TPR_like"/>
    <property type="match status" value="1"/>
</dbReference>
<feature type="domain" description="Signal recognition particle SRP72 subunit RNA-binding" evidence="11">
    <location>
        <begin position="570"/>
        <end position="624"/>
    </location>
</feature>
<feature type="compositionally biased region" description="Basic and acidic residues" evidence="10">
    <location>
        <begin position="598"/>
        <end position="621"/>
    </location>
</feature>
<keyword evidence="5 9" id="KW-0963">Cytoplasm</keyword>
<keyword evidence="8 9" id="KW-0687">Ribonucleoprotein</keyword>
<dbReference type="PIRSF" id="PIRSF038922">
    <property type="entry name" value="SRP72"/>
    <property type="match status" value="1"/>
</dbReference>
<dbReference type="SUPFAM" id="SSF48452">
    <property type="entry name" value="TPR-like"/>
    <property type="match status" value="1"/>
</dbReference>
<sequence>MAASTGNSLAALLSQTHLDDHEEILKAANNLLAKSKNDLDAQHVRAVALLKLDRFDDALRQIEQGGDKLKKQAALEYAYALYKTGKLQDAAKVAVEAANNGRGPRHVLAQATYRAEDFARAADVYQDLATRPQDGEGFEHYNDLRINSLAVDAQLQWQGQGDRARRSKPDREDMEAFETAYNAACNSIGRGELGQAEVLLKRAKDLCLASEDLSEEDKKTEVMSILIQQLYVLQKLGKFDEASKLAEEVSVQEYGQFAQREGLLLLIDKSIPDLSTRHIARVNDLARKTGDRNPYMSWRQIQTSGKLPVNDKPFGFQSHILEHNDQVLGLCSNKHKGVASTTLSKISSESPASTSPAITTLSVLNAAAHAKGASGRAAIKELLPLVNKRPHDVGLALTVVQIYVHDGNYGAATPLLENFLIRLENTGNSNDLATRYAPGVVGALVALYAHAGRRSSVRSELAKAANYWMNNQTRNPPASLLRAAGAALLESSKPADLEQAGQIFSALLARDPSDRGAAAGLVAAYASTHPEKVQTEQLDALTPLSRLLSDVDIDALEKAGVAATAPSQQQQQASTKRAAPKEKHADEGKNKKIRKSRMPKDFDPSKKVDPERWLPLRDRSYYKPKGRKGKLRQAGLTQGGVVEEKPQQQQQVVSGGGGGNKKKKKGKR</sequence>
<organism evidence="12 13">
    <name type="scientific">Macrophomina phaseolina (strain MS6)</name>
    <name type="common">Charcoal rot fungus</name>
    <dbReference type="NCBI Taxonomy" id="1126212"/>
    <lineage>
        <taxon>Eukaryota</taxon>
        <taxon>Fungi</taxon>
        <taxon>Dikarya</taxon>
        <taxon>Ascomycota</taxon>
        <taxon>Pezizomycotina</taxon>
        <taxon>Dothideomycetes</taxon>
        <taxon>Dothideomycetes incertae sedis</taxon>
        <taxon>Botryosphaeriales</taxon>
        <taxon>Botryosphaeriaceae</taxon>
        <taxon>Macrophomina</taxon>
    </lineage>
</organism>
<name>K2R8Z0_MACPH</name>
<dbReference type="eggNOG" id="KOG2376">
    <property type="taxonomic scope" value="Eukaryota"/>
</dbReference>
<evidence type="ECO:0000259" key="11">
    <source>
        <dbReference type="Pfam" id="PF08492"/>
    </source>
</evidence>
<comment type="subcellular location">
    <subcellularLocation>
        <location evidence="2 9">Cytoplasm</location>
    </subcellularLocation>
    <subcellularLocation>
        <location evidence="1">Endoplasmic reticulum</location>
    </subcellularLocation>
</comment>
<proteinExistence type="inferred from homology"/>
<dbReference type="InParanoid" id="K2R8Z0"/>
<dbReference type="OrthoDB" id="5421607at2759"/>
<comment type="similarity">
    <text evidence="3 9">Belongs to the SRP72 family.</text>
</comment>
<protein>
    <recommendedName>
        <fullName evidence="4 9">Signal recognition particle subunit SRP72</fullName>
    </recommendedName>
</protein>
<gene>
    <name evidence="12" type="ORF">MPH_11890</name>
</gene>
<comment type="function">
    <text evidence="9">Component of the signal recognition particle (SRP) complex, a ribonucleoprotein complex that mediates the cotranslational targeting of secretory and membrane proteins to the endoplasmic reticulum (ER).</text>
</comment>
<dbReference type="GO" id="GO:0043022">
    <property type="term" value="F:ribosome binding"/>
    <property type="evidence" value="ECO:0007669"/>
    <property type="project" value="TreeGrafter"/>
</dbReference>
<dbReference type="Gene3D" id="1.25.40.10">
    <property type="entry name" value="Tetratricopeptide repeat domain"/>
    <property type="match status" value="1"/>
</dbReference>
<feature type="compositionally biased region" description="Basic and acidic residues" evidence="10">
    <location>
        <begin position="579"/>
        <end position="590"/>
    </location>
</feature>
<dbReference type="InterPro" id="IPR011990">
    <property type="entry name" value="TPR-like_helical_dom_sf"/>
</dbReference>
<dbReference type="HOGENOM" id="CLU_013808_3_0_1"/>
<accession>K2R8Z0</accession>
<keyword evidence="6" id="KW-0256">Endoplasmic reticulum</keyword>